<dbReference type="AlphaFoldDB" id="A0A3D9CMV3"/>
<keyword evidence="1" id="KW-0812">Transmembrane</keyword>
<comment type="caution">
    <text evidence="2">The sequence shown here is derived from an EMBL/GenBank/DDBJ whole genome shotgun (WGS) entry which is preliminary data.</text>
</comment>
<protein>
    <submittedName>
        <fullName evidence="2">Uncharacterized protein</fullName>
    </submittedName>
</protein>
<evidence type="ECO:0000313" key="2">
    <source>
        <dbReference type="EMBL" id="REC67073.1"/>
    </source>
</evidence>
<gene>
    <name evidence="2" type="ORF">DRF59_08905</name>
</gene>
<keyword evidence="1" id="KW-0472">Membrane</keyword>
<feature type="transmembrane region" description="Helical" evidence="1">
    <location>
        <begin position="76"/>
        <end position="96"/>
    </location>
</feature>
<proteinExistence type="predicted"/>
<evidence type="ECO:0000313" key="3">
    <source>
        <dbReference type="Proteomes" id="UP000256769"/>
    </source>
</evidence>
<keyword evidence="3" id="KW-1185">Reference proteome</keyword>
<dbReference type="Proteomes" id="UP000256769">
    <property type="component" value="Unassembled WGS sequence"/>
</dbReference>
<organism evidence="2 3">
    <name type="scientific">Chryseobacterium flavum</name>
    <dbReference type="NCBI Taxonomy" id="415851"/>
    <lineage>
        <taxon>Bacteria</taxon>
        <taxon>Pseudomonadati</taxon>
        <taxon>Bacteroidota</taxon>
        <taxon>Flavobacteriia</taxon>
        <taxon>Flavobacteriales</taxon>
        <taxon>Weeksellaceae</taxon>
        <taxon>Chryseobacterium group</taxon>
        <taxon>Chryseobacterium</taxon>
    </lineage>
</organism>
<feature type="transmembrane region" description="Helical" evidence="1">
    <location>
        <begin position="34"/>
        <end position="56"/>
    </location>
</feature>
<evidence type="ECO:0000256" key="1">
    <source>
        <dbReference type="SAM" id="Phobius"/>
    </source>
</evidence>
<reference evidence="2 3" key="1">
    <citation type="journal article" date="2007" name="Int. J. Syst. Evol. Microbiol.">
        <title>Chryseobacterium flavum sp. nov., isolated from polluted soil.</title>
        <authorList>
            <person name="Zhou Y."/>
            <person name="Dong J."/>
            <person name="Wang X."/>
            <person name="Huang X."/>
            <person name="Zhang K.Y."/>
            <person name="Zhang Y.Q."/>
            <person name="Guo Y.F."/>
            <person name="Lai R."/>
            <person name="Li W.J."/>
        </authorList>
    </citation>
    <scope>NUCLEOTIDE SEQUENCE [LARGE SCALE GENOMIC DNA]</scope>
    <source>
        <strain evidence="2 3">KCTC 12877</strain>
    </source>
</reference>
<name>A0A3D9CMV3_9FLAO</name>
<dbReference type="EMBL" id="QNUE01000006">
    <property type="protein sequence ID" value="REC67073.1"/>
    <property type="molecule type" value="Genomic_DNA"/>
</dbReference>
<keyword evidence="1" id="KW-1133">Transmembrane helix</keyword>
<sequence>MDQIINLFTVTVYLIPSLLILCALIILIRVNSHFSVILMIISVLGKILTDSIELFITGARIISFNMDYIISFLKMIQSFSLLYNYTFAISFLIFIFRYKSQKKQSLNKAAKF</sequence>
<feature type="transmembrane region" description="Helical" evidence="1">
    <location>
        <begin position="6"/>
        <end position="27"/>
    </location>
</feature>
<accession>A0A3D9CMV3</accession>